<organism evidence="1 2">
    <name type="scientific">Fusobacterium equinum</name>
    <dbReference type="NCBI Taxonomy" id="134605"/>
    <lineage>
        <taxon>Bacteria</taxon>
        <taxon>Fusobacteriati</taxon>
        <taxon>Fusobacteriota</taxon>
        <taxon>Fusobacteriia</taxon>
        <taxon>Fusobacteriales</taxon>
        <taxon>Fusobacteriaceae</taxon>
        <taxon>Fusobacterium</taxon>
    </lineage>
</organism>
<dbReference type="AlphaFoldDB" id="A0A133NBV2"/>
<dbReference type="PATRIC" id="fig|134605.3.peg.1201"/>
<sequence length="103" mass="11880">MSYYKDNKVILGESDVAVLTFVGCVEEYPFINANVLAFGEDGSYLGYIIYNDDAEIPKHYQKEYSFKSWLKVYDDDGLQHVFKGKNIEVYRAGQRGIVIHIEK</sequence>
<dbReference type="RefSeq" id="WP_009006225.1">
    <property type="nucleotide sequence ID" value="NZ_KQ956551.1"/>
</dbReference>
<evidence type="ECO:0000313" key="1">
    <source>
        <dbReference type="EMBL" id="KXA13776.1"/>
    </source>
</evidence>
<comment type="caution">
    <text evidence="1">The sequence shown here is derived from an EMBL/GenBank/DDBJ whole genome shotgun (WGS) entry which is preliminary data.</text>
</comment>
<protein>
    <submittedName>
        <fullName evidence="1">Uncharacterized protein</fullName>
    </submittedName>
</protein>
<dbReference type="EMBL" id="LRPX01000059">
    <property type="protein sequence ID" value="KXA13776.1"/>
    <property type="molecule type" value="Genomic_DNA"/>
</dbReference>
<accession>A0A133NBV2</accession>
<dbReference type="Proteomes" id="UP000070617">
    <property type="component" value="Unassembled WGS sequence"/>
</dbReference>
<evidence type="ECO:0000313" key="2">
    <source>
        <dbReference type="Proteomes" id="UP000070617"/>
    </source>
</evidence>
<gene>
    <name evidence="1" type="ORF">HMPREF3206_01216</name>
</gene>
<keyword evidence="2" id="KW-1185">Reference proteome</keyword>
<name>A0A133NBV2_9FUSO</name>
<reference evidence="2" key="1">
    <citation type="submission" date="2016-01" db="EMBL/GenBank/DDBJ databases">
        <authorList>
            <person name="Mitreva M."/>
            <person name="Pepin K.H."/>
            <person name="Mihindukulasuriya K.A."/>
            <person name="Fulton R."/>
            <person name="Fronick C."/>
            <person name="O'Laughlin M."/>
            <person name="Miner T."/>
            <person name="Herter B."/>
            <person name="Rosa B.A."/>
            <person name="Cordes M."/>
            <person name="Tomlinson C."/>
            <person name="Wollam A."/>
            <person name="Palsikar V.B."/>
            <person name="Mardis E.R."/>
            <person name="Wilson R.K."/>
        </authorList>
    </citation>
    <scope>NUCLEOTIDE SEQUENCE [LARGE SCALE GENOMIC DNA]</scope>
    <source>
        <strain evidence="2">CMW8396</strain>
    </source>
</reference>
<dbReference type="STRING" id="134605.HMPREF3206_01216"/>
<proteinExistence type="predicted"/>